<evidence type="ECO:0000313" key="8">
    <source>
        <dbReference type="EMBL" id="ETE60777.1"/>
    </source>
</evidence>
<protein>
    <submittedName>
        <fullName evidence="8">Transmembrane protein</fullName>
    </submittedName>
</protein>
<evidence type="ECO:0000256" key="4">
    <source>
        <dbReference type="ARBA" id="ARBA00023128"/>
    </source>
</evidence>
<keyword evidence="5 7" id="KW-0472">Membrane</keyword>
<reference evidence="8 9" key="1">
    <citation type="journal article" date="2013" name="Proc. Natl. Acad. Sci. U.S.A.">
        <title>The king cobra genome reveals dynamic gene evolution and adaptation in the snake venom system.</title>
        <authorList>
            <person name="Vonk F.J."/>
            <person name="Casewell N.R."/>
            <person name="Henkel C.V."/>
            <person name="Heimberg A.M."/>
            <person name="Jansen H.J."/>
            <person name="McCleary R.J."/>
            <person name="Kerkkamp H.M."/>
            <person name="Vos R.A."/>
            <person name="Guerreiro I."/>
            <person name="Calvete J.J."/>
            <person name="Wuster W."/>
            <person name="Woods A.E."/>
            <person name="Logan J.M."/>
            <person name="Harrison R.A."/>
            <person name="Castoe T.A."/>
            <person name="de Koning A.P."/>
            <person name="Pollock D.D."/>
            <person name="Yandell M."/>
            <person name="Calderon D."/>
            <person name="Renjifo C."/>
            <person name="Currier R.B."/>
            <person name="Salgado D."/>
            <person name="Pla D."/>
            <person name="Sanz L."/>
            <person name="Hyder A.S."/>
            <person name="Ribeiro J.M."/>
            <person name="Arntzen J.W."/>
            <person name="van den Thillart G.E."/>
            <person name="Boetzer M."/>
            <person name="Pirovano W."/>
            <person name="Dirks R.P."/>
            <person name="Spaink H.P."/>
            <person name="Duboule D."/>
            <person name="McGlinn E."/>
            <person name="Kini R.M."/>
            <person name="Richardson M.K."/>
        </authorList>
    </citation>
    <scope>NUCLEOTIDE SEQUENCE</scope>
    <source>
        <tissue evidence="8">Blood</tissue>
    </source>
</reference>
<feature type="transmembrane region" description="Helical" evidence="7">
    <location>
        <begin position="89"/>
        <end position="107"/>
    </location>
</feature>
<proteinExistence type="predicted"/>
<evidence type="ECO:0000256" key="2">
    <source>
        <dbReference type="ARBA" id="ARBA00022692"/>
    </source>
</evidence>
<comment type="subcellular location">
    <subcellularLocation>
        <location evidence="1">Mitochondrion membrane</location>
        <topology evidence="1">Multi-pass membrane protein</topology>
    </subcellularLocation>
</comment>
<evidence type="ECO:0000256" key="6">
    <source>
        <dbReference type="SAM" id="MobiDB-lite"/>
    </source>
</evidence>
<evidence type="ECO:0000256" key="1">
    <source>
        <dbReference type="ARBA" id="ARBA00004225"/>
    </source>
</evidence>
<evidence type="ECO:0000256" key="7">
    <source>
        <dbReference type="SAM" id="Phobius"/>
    </source>
</evidence>
<dbReference type="PANTHER" id="PTHR16296">
    <property type="entry name" value="UNCHARACTERIZED HYPOTHALAMUS PROTEIN HT007"/>
    <property type="match status" value="1"/>
</dbReference>
<dbReference type="OrthoDB" id="6234762at2759"/>
<evidence type="ECO:0000256" key="3">
    <source>
        <dbReference type="ARBA" id="ARBA00022989"/>
    </source>
</evidence>
<evidence type="ECO:0000256" key="5">
    <source>
        <dbReference type="ARBA" id="ARBA00023136"/>
    </source>
</evidence>
<keyword evidence="4" id="KW-0496">Mitochondrion</keyword>
<gene>
    <name evidence="8" type="primary">TMEM126A</name>
    <name evidence="8" type="ORF">L345_13480</name>
</gene>
<feature type="non-terminal residue" evidence="8">
    <location>
        <position position="1"/>
    </location>
</feature>
<dbReference type="InterPro" id="IPR009801">
    <property type="entry name" value="TMEM126"/>
</dbReference>
<dbReference type="GO" id="GO:0032981">
    <property type="term" value="P:mitochondrial respiratory chain complex I assembly"/>
    <property type="evidence" value="ECO:0007669"/>
    <property type="project" value="TreeGrafter"/>
</dbReference>
<feature type="transmembrane region" description="Helical" evidence="7">
    <location>
        <begin position="128"/>
        <end position="155"/>
    </location>
</feature>
<dbReference type="EMBL" id="AZIM01004404">
    <property type="protein sequence ID" value="ETE60777.1"/>
    <property type="molecule type" value="Genomic_DNA"/>
</dbReference>
<feature type="region of interest" description="Disordered" evidence="6">
    <location>
        <begin position="1"/>
        <end position="47"/>
    </location>
</feature>
<keyword evidence="3 7" id="KW-1133">Transmembrane helix</keyword>
<dbReference type="PANTHER" id="PTHR16296:SF2">
    <property type="entry name" value="TRANSMEMBRANE PROTEIN 126A"/>
    <property type="match status" value="1"/>
</dbReference>
<keyword evidence="2 7" id="KW-0812">Transmembrane</keyword>
<dbReference type="Pfam" id="PF07114">
    <property type="entry name" value="TMEM126"/>
    <property type="match status" value="1"/>
</dbReference>
<name>V8NGT5_OPHHA</name>
<keyword evidence="9" id="KW-1185">Reference proteome</keyword>
<dbReference type="Proteomes" id="UP000018936">
    <property type="component" value="Unassembled WGS sequence"/>
</dbReference>
<dbReference type="GO" id="GO:0031966">
    <property type="term" value="C:mitochondrial membrane"/>
    <property type="evidence" value="ECO:0007669"/>
    <property type="project" value="UniProtKB-SubCell"/>
</dbReference>
<comment type="caution">
    <text evidence="8">The sequence shown here is derived from an EMBL/GenBank/DDBJ whole genome shotgun (WGS) entry which is preliminary data.</text>
</comment>
<feature type="compositionally biased region" description="Basic and acidic residues" evidence="6">
    <location>
        <begin position="1"/>
        <end position="39"/>
    </location>
</feature>
<sequence length="219" mass="24881">MDGQKEVDGQKEEKEWKEGMDEQKESSRWTEGRKEWMDRRKNKNNTNGKSFFQNGSFALALNSSLLALISNNSFRKILHVTQARYSTVVAMSILPFTITTVAYEAIVKHSLMTGNLNCEICAMVRGGLVGAVVGFFYPIILALPLNALLATRYYTAPLPNKDNAVQFWVLLSKPIFKKMRFAALIQVAFGAYLGSKHHEIYLKMIRMPEPGRDPEEIRE</sequence>
<organism evidence="8 9">
    <name type="scientific">Ophiophagus hannah</name>
    <name type="common">King cobra</name>
    <name type="synonym">Naja hannah</name>
    <dbReference type="NCBI Taxonomy" id="8665"/>
    <lineage>
        <taxon>Eukaryota</taxon>
        <taxon>Metazoa</taxon>
        <taxon>Chordata</taxon>
        <taxon>Craniata</taxon>
        <taxon>Vertebrata</taxon>
        <taxon>Euteleostomi</taxon>
        <taxon>Lepidosauria</taxon>
        <taxon>Squamata</taxon>
        <taxon>Bifurcata</taxon>
        <taxon>Unidentata</taxon>
        <taxon>Episquamata</taxon>
        <taxon>Toxicofera</taxon>
        <taxon>Serpentes</taxon>
        <taxon>Colubroidea</taxon>
        <taxon>Elapidae</taxon>
        <taxon>Elapinae</taxon>
        <taxon>Ophiophagus</taxon>
    </lineage>
</organism>
<evidence type="ECO:0000313" key="9">
    <source>
        <dbReference type="Proteomes" id="UP000018936"/>
    </source>
</evidence>
<dbReference type="AlphaFoldDB" id="V8NGT5"/>
<accession>V8NGT5</accession>